<name>A0A264VLQ9_PRORE</name>
<dbReference type="Proteomes" id="UP000216001">
    <property type="component" value="Unassembled WGS sequence"/>
</dbReference>
<keyword evidence="1" id="KW-0472">Membrane</keyword>
<reference evidence="2 3" key="1">
    <citation type="submission" date="2017-07" db="EMBL/GenBank/DDBJ databases">
        <title>blaIMP-27 on transferable plasmids in Proteus mirabilis and Providencia rettgeri.</title>
        <authorList>
            <person name="Potter R."/>
        </authorList>
    </citation>
    <scope>NUCLEOTIDE SEQUENCE [LARGE SCALE GENOMIC DNA]</scope>
    <source>
        <strain evidence="2 3">PR1</strain>
    </source>
</reference>
<proteinExistence type="predicted"/>
<gene>
    <name evidence="2" type="ORF">CHI95_23170</name>
</gene>
<dbReference type="RefSeq" id="WP_094963113.1">
    <property type="nucleotide sequence ID" value="NZ_NOWC01000043.1"/>
</dbReference>
<organism evidence="2 3">
    <name type="scientific">Providencia rettgeri</name>
    <dbReference type="NCBI Taxonomy" id="587"/>
    <lineage>
        <taxon>Bacteria</taxon>
        <taxon>Pseudomonadati</taxon>
        <taxon>Pseudomonadota</taxon>
        <taxon>Gammaproteobacteria</taxon>
        <taxon>Enterobacterales</taxon>
        <taxon>Morganellaceae</taxon>
        <taxon>Providencia</taxon>
    </lineage>
</organism>
<keyword evidence="1" id="KW-1133">Transmembrane helix</keyword>
<evidence type="ECO:0000313" key="2">
    <source>
        <dbReference type="EMBL" id="OZS72205.1"/>
    </source>
</evidence>
<comment type="caution">
    <text evidence="2">The sequence shown here is derived from an EMBL/GenBank/DDBJ whole genome shotgun (WGS) entry which is preliminary data.</text>
</comment>
<evidence type="ECO:0000256" key="1">
    <source>
        <dbReference type="SAM" id="Phobius"/>
    </source>
</evidence>
<feature type="transmembrane region" description="Helical" evidence="1">
    <location>
        <begin position="73"/>
        <end position="96"/>
    </location>
</feature>
<evidence type="ECO:0000313" key="3">
    <source>
        <dbReference type="Proteomes" id="UP000216001"/>
    </source>
</evidence>
<protein>
    <submittedName>
        <fullName evidence="2">Uncharacterized protein</fullName>
    </submittedName>
</protein>
<dbReference type="AlphaFoldDB" id="A0A264VLQ9"/>
<accession>A0A264VLQ9</accession>
<sequence length="102" mass="11117">MLALLIGTLTLMTLSLLVLCGLYAKYQYHETHKQPGLRSPAVVCLSLVVKYVGLLGLILTVSAAFQSSLQIPLTGWFVLVVFVLHAGLGAVCTIQHNRQLIR</sequence>
<keyword evidence="1" id="KW-0812">Transmembrane</keyword>
<feature type="transmembrane region" description="Helical" evidence="1">
    <location>
        <begin position="40"/>
        <end position="61"/>
    </location>
</feature>
<dbReference type="EMBL" id="NOWC01000043">
    <property type="protein sequence ID" value="OZS72205.1"/>
    <property type="molecule type" value="Genomic_DNA"/>
</dbReference>